<dbReference type="RefSeq" id="XP_003061354.1">
    <property type="nucleotide sequence ID" value="XM_003061308.1"/>
</dbReference>
<feature type="transmembrane region" description="Helical" evidence="8">
    <location>
        <begin position="291"/>
        <end position="312"/>
    </location>
</feature>
<accession>C1N089</accession>
<dbReference type="Pfam" id="PF10268">
    <property type="entry name" value="Tmemb_161AB"/>
    <property type="match status" value="1"/>
</dbReference>
<evidence type="ECO:0000256" key="3">
    <source>
        <dbReference type="ARBA" id="ARBA00022692"/>
    </source>
</evidence>
<evidence type="ECO:0000256" key="8">
    <source>
        <dbReference type="SAM" id="Phobius"/>
    </source>
</evidence>
<dbReference type="PANTHER" id="PTHR13624">
    <property type="entry name" value="RE42071P"/>
    <property type="match status" value="1"/>
</dbReference>
<sequence>MAIIASTPENDAAVLATLPYLLLTIAFTFLAVVRKSVSLSLMEGLTCYILPETDEERWRARIAKATHEKKSSESKRRAKGARAPPAGNIDELGENSIAAIAMTKNQLILKPFWSHVDRLVFFACLVIVHCVAREVHAFVVASDGGAGSDAEGTTTTTTTNVLLAPLAAFSAVSAMRALVRAAIDPASTPAVERHVAVAAGFIGFAFSLVFLLSSPAFARAFEVAETARLTAGATLAETRAFGMEIVTLAEMQVCVALSALAGFINAALFAPATRVDAPSWDEGRGFVGASVARATCLRVAITIPFVAMIAWFDPLMRDPLGLSESALATAKAASLVVAGAALLLATPSLTQGFLDGAIITWYEVQHDGIALDASAALASRNAVRQKLMVTNRLACKVATQAAAPAALFVSCGALLLAEGDGAGFSVLNRIAPAVAWRTIASYVGWWSCASWAFTTCASIAGHNVGAGALV</sequence>
<comment type="similarity">
    <text evidence="2">Belongs to the TMEM161 family.</text>
</comment>
<dbReference type="PANTHER" id="PTHR13624:SF6">
    <property type="entry name" value="EMEI"/>
    <property type="match status" value="1"/>
</dbReference>
<gene>
    <name evidence="9" type="ORF">MICPUCDRAFT_41486</name>
</gene>
<name>C1N089_MICPC</name>
<dbReference type="GO" id="GO:0016020">
    <property type="term" value="C:membrane"/>
    <property type="evidence" value="ECO:0007669"/>
    <property type="project" value="UniProtKB-SubCell"/>
</dbReference>
<keyword evidence="6" id="KW-0325">Glycoprotein</keyword>
<dbReference type="OMA" id="IAWYEVK"/>
<evidence type="ECO:0000256" key="7">
    <source>
        <dbReference type="SAM" id="MobiDB-lite"/>
    </source>
</evidence>
<feature type="transmembrane region" description="Helical" evidence="8">
    <location>
        <begin position="245"/>
        <end position="270"/>
    </location>
</feature>
<protein>
    <submittedName>
        <fullName evidence="9">Predicted protein</fullName>
    </submittedName>
</protein>
<feature type="transmembrane region" description="Helical" evidence="8">
    <location>
        <begin position="332"/>
        <end position="354"/>
    </location>
</feature>
<keyword evidence="4 8" id="KW-1133">Transmembrane helix</keyword>
<evidence type="ECO:0000256" key="4">
    <source>
        <dbReference type="ARBA" id="ARBA00022989"/>
    </source>
</evidence>
<comment type="subcellular location">
    <subcellularLocation>
        <location evidence="1">Membrane</location>
        <topology evidence="1">Multi-pass membrane protein</topology>
    </subcellularLocation>
</comment>
<dbReference type="InterPro" id="IPR019395">
    <property type="entry name" value="Transmembrane_161A/B"/>
</dbReference>
<keyword evidence="3 8" id="KW-0812">Transmembrane</keyword>
<feature type="compositionally biased region" description="Basic and acidic residues" evidence="7">
    <location>
        <begin position="65"/>
        <end position="75"/>
    </location>
</feature>
<feature type="transmembrane region" description="Helical" evidence="8">
    <location>
        <begin position="161"/>
        <end position="183"/>
    </location>
</feature>
<reference evidence="9 10" key="1">
    <citation type="journal article" date="2009" name="Science">
        <title>Green evolution and dynamic adaptations revealed by genomes of the marine picoeukaryotes Micromonas.</title>
        <authorList>
            <person name="Worden A.Z."/>
            <person name="Lee J.H."/>
            <person name="Mock T."/>
            <person name="Rouze P."/>
            <person name="Simmons M.P."/>
            <person name="Aerts A.L."/>
            <person name="Allen A.E."/>
            <person name="Cuvelier M.L."/>
            <person name="Derelle E."/>
            <person name="Everett M.V."/>
            <person name="Foulon E."/>
            <person name="Grimwood J."/>
            <person name="Gundlach H."/>
            <person name="Henrissat B."/>
            <person name="Napoli C."/>
            <person name="McDonald S.M."/>
            <person name="Parker M.S."/>
            <person name="Rombauts S."/>
            <person name="Salamov A."/>
            <person name="Von Dassow P."/>
            <person name="Badger J.H."/>
            <person name="Coutinho P.M."/>
            <person name="Demir E."/>
            <person name="Dubchak I."/>
            <person name="Gentemann C."/>
            <person name="Eikrem W."/>
            <person name="Gready J.E."/>
            <person name="John U."/>
            <person name="Lanier W."/>
            <person name="Lindquist E.A."/>
            <person name="Lucas S."/>
            <person name="Mayer K.F."/>
            <person name="Moreau H."/>
            <person name="Not F."/>
            <person name="Otillar R."/>
            <person name="Panaud O."/>
            <person name="Pangilinan J."/>
            <person name="Paulsen I."/>
            <person name="Piegu B."/>
            <person name="Poliakov A."/>
            <person name="Robbens S."/>
            <person name="Schmutz J."/>
            <person name="Toulza E."/>
            <person name="Wyss T."/>
            <person name="Zelensky A."/>
            <person name="Zhou K."/>
            <person name="Armbrust E.V."/>
            <person name="Bhattacharya D."/>
            <person name="Goodenough U.W."/>
            <person name="Van de Peer Y."/>
            <person name="Grigoriev I.V."/>
        </authorList>
    </citation>
    <scope>NUCLEOTIDE SEQUENCE [LARGE SCALE GENOMIC DNA]</scope>
    <source>
        <strain evidence="9 10">CCMP1545</strain>
    </source>
</reference>
<evidence type="ECO:0000313" key="9">
    <source>
        <dbReference type="EMBL" id="EEH55004.1"/>
    </source>
</evidence>
<dbReference type="Proteomes" id="UP000001876">
    <property type="component" value="Unassembled WGS sequence"/>
</dbReference>
<evidence type="ECO:0000313" key="10">
    <source>
        <dbReference type="Proteomes" id="UP000001876"/>
    </source>
</evidence>
<keyword evidence="10" id="KW-1185">Reference proteome</keyword>
<proteinExistence type="inferred from homology"/>
<feature type="transmembrane region" description="Helical" evidence="8">
    <location>
        <begin position="195"/>
        <end position="218"/>
    </location>
</feature>
<feature type="transmembrane region" description="Helical" evidence="8">
    <location>
        <begin position="119"/>
        <end position="141"/>
    </location>
</feature>
<feature type="transmembrane region" description="Helical" evidence="8">
    <location>
        <begin position="12"/>
        <end position="33"/>
    </location>
</feature>
<dbReference type="OrthoDB" id="784140at2759"/>
<keyword evidence="5 8" id="KW-0472">Membrane</keyword>
<organism evidence="10">
    <name type="scientific">Micromonas pusilla (strain CCMP1545)</name>
    <name type="common">Picoplanktonic green alga</name>
    <dbReference type="NCBI Taxonomy" id="564608"/>
    <lineage>
        <taxon>Eukaryota</taxon>
        <taxon>Viridiplantae</taxon>
        <taxon>Chlorophyta</taxon>
        <taxon>Mamiellophyceae</taxon>
        <taxon>Mamiellales</taxon>
        <taxon>Mamiellaceae</taxon>
        <taxon>Micromonas</taxon>
    </lineage>
</organism>
<evidence type="ECO:0000256" key="5">
    <source>
        <dbReference type="ARBA" id="ARBA00023136"/>
    </source>
</evidence>
<evidence type="ECO:0000256" key="1">
    <source>
        <dbReference type="ARBA" id="ARBA00004141"/>
    </source>
</evidence>
<evidence type="ECO:0000256" key="2">
    <source>
        <dbReference type="ARBA" id="ARBA00009706"/>
    </source>
</evidence>
<evidence type="ECO:0000256" key="6">
    <source>
        <dbReference type="ARBA" id="ARBA00023180"/>
    </source>
</evidence>
<feature type="region of interest" description="Disordered" evidence="7">
    <location>
        <begin position="64"/>
        <end position="86"/>
    </location>
</feature>
<dbReference type="AlphaFoldDB" id="C1N089"/>
<dbReference type="KEGG" id="mpp:MICPUCDRAFT_41486"/>
<dbReference type="GeneID" id="9686524"/>
<dbReference type="EMBL" id="GG663743">
    <property type="protein sequence ID" value="EEH55004.1"/>
    <property type="molecule type" value="Genomic_DNA"/>
</dbReference>